<feature type="region of interest" description="Disordered" evidence="1">
    <location>
        <begin position="66"/>
        <end position="100"/>
    </location>
</feature>
<sequence>MGDGALGSIKHTFSVEWVSVDRIARAQHVCAARARSTMDPGEAEERRSVFARRTATGNATLACGSQLPRRTAKRHPALPGGLFHLGPGDPCRQLRRAGAP</sequence>
<dbReference type="EMBL" id="NBTZ01000037">
    <property type="protein sequence ID" value="OTP76407.1"/>
    <property type="molecule type" value="Genomic_DNA"/>
</dbReference>
<dbReference type="AlphaFoldDB" id="A0A242MYA2"/>
<gene>
    <name evidence="2" type="ORF">PAMC26577_10985</name>
</gene>
<dbReference type="Proteomes" id="UP000195221">
    <property type="component" value="Unassembled WGS sequence"/>
</dbReference>
<evidence type="ECO:0000256" key="1">
    <source>
        <dbReference type="SAM" id="MobiDB-lite"/>
    </source>
</evidence>
<evidence type="ECO:0000313" key="3">
    <source>
        <dbReference type="Proteomes" id="UP000195221"/>
    </source>
</evidence>
<proteinExistence type="predicted"/>
<reference evidence="2 3" key="1">
    <citation type="submission" date="2017-03" db="EMBL/GenBank/DDBJ databases">
        <title>Genome analysis of strain PAMC 26577.</title>
        <authorList>
            <person name="Oh H.-M."/>
            <person name="Yang J.-A."/>
        </authorList>
    </citation>
    <scope>NUCLEOTIDE SEQUENCE [LARGE SCALE GENOMIC DNA]</scope>
    <source>
        <strain evidence="2 3">PAMC 26577</strain>
    </source>
</reference>
<evidence type="ECO:0000313" key="2">
    <source>
        <dbReference type="EMBL" id="OTP76407.1"/>
    </source>
</evidence>
<organism evidence="2 3">
    <name type="scientific">Caballeronia sordidicola</name>
    <name type="common">Burkholderia sordidicola</name>
    <dbReference type="NCBI Taxonomy" id="196367"/>
    <lineage>
        <taxon>Bacteria</taxon>
        <taxon>Pseudomonadati</taxon>
        <taxon>Pseudomonadota</taxon>
        <taxon>Betaproteobacteria</taxon>
        <taxon>Burkholderiales</taxon>
        <taxon>Burkholderiaceae</taxon>
        <taxon>Caballeronia</taxon>
    </lineage>
</organism>
<protein>
    <submittedName>
        <fullName evidence="2">Uncharacterized protein</fullName>
    </submittedName>
</protein>
<name>A0A242MYA2_CABSO</name>
<comment type="caution">
    <text evidence="2">The sequence shown here is derived from an EMBL/GenBank/DDBJ whole genome shotgun (WGS) entry which is preliminary data.</text>
</comment>
<accession>A0A242MYA2</accession>